<dbReference type="PROSITE" id="PS51450">
    <property type="entry name" value="LRR"/>
    <property type="match status" value="1"/>
</dbReference>
<dbReference type="Proteomes" id="UP000440578">
    <property type="component" value="Unassembled WGS sequence"/>
</dbReference>
<name>A0A6A4WE72_AMPAM</name>
<sequence>MKVDFLLALLVLTPPASSLGGKSEYQESDKSRANAASRSSSLLAAARRRRCLRIGRLAGTELKEMPHGLLHSLITLRHLNLADNQLTEVPPELHNSHAIETLTLNKNPIKDINEDSFRGMVNLRVLNIAYMPNLEYISDNSFSTLVALRVLRCRNNERLWSVSPHIFDGMDTSRGIFPLQELFLSGNNLTTLAAETVPFWDQLLQVQLHDNPWRCDCRLQWMVDLLPKLVEKGQTEAERVT</sequence>
<evidence type="ECO:0000313" key="7">
    <source>
        <dbReference type="Proteomes" id="UP000440578"/>
    </source>
</evidence>
<dbReference type="OrthoDB" id="635273at2759"/>
<dbReference type="SMART" id="SM00369">
    <property type="entry name" value="LRR_TYP"/>
    <property type="match status" value="4"/>
</dbReference>
<accession>A0A6A4WE72</accession>
<gene>
    <name evidence="6" type="primary">Lrrn3_1</name>
    <name evidence="6" type="ORF">FJT64_025946</name>
</gene>
<evidence type="ECO:0000256" key="1">
    <source>
        <dbReference type="ARBA" id="ARBA00022614"/>
    </source>
</evidence>
<protein>
    <submittedName>
        <fullName evidence="6">Leucine-rich repeat neuronal protein 3</fullName>
    </submittedName>
</protein>
<evidence type="ECO:0000313" key="6">
    <source>
        <dbReference type="EMBL" id="KAF0301900.1"/>
    </source>
</evidence>
<dbReference type="Gene3D" id="3.80.10.10">
    <property type="entry name" value="Ribonuclease Inhibitor"/>
    <property type="match status" value="1"/>
</dbReference>
<feature type="region of interest" description="Disordered" evidence="4">
    <location>
        <begin position="19"/>
        <end position="39"/>
    </location>
</feature>
<feature type="signal peptide" evidence="5">
    <location>
        <begin position="1"/>
        <end position="18"/>
    </location>
</feature>
<dbReference type="GO" id="GO:0005886">
    <property type="term" value="C:plasma membrane"/>
    <property type="evidence" value="ECO:0007669"/>
    <property type="project" value="TreeGrafter"/>
</dbReference>
<feature type="chain" id="PRO_5025474035" evidence="5">
    <location>
        <begin position="19"/>
        <end position="241"/>
    </location>
</feature>
<proteinExistence type="predicted"/>
<dbReference type="PANTHER" id="PTHR24369:SF210">
    <property type="entry name" value="CHAOPTIN-RELATED"/>
    <property type="match status" value="1"/>
</dbReference>
<keyword evidence="1" id="KW-0433">Leucine-rich repeat</keyword>
<dbReference type="InterPro" id="IPR003591">
    <property type="entry name" value="Leu-rich_rpt_typical-subtyp"/>
</dbReference>
<organism evidence="6 7">
    <name type="scientific">Amphibalanus amphitrite</name>
    <name type="common">Striped barnacle</name>
    <name type="synonym">Balanus amphitrite</name>
    <dbReference type="NCBI Taxonomy" id="1232801"/>
    <lineage>
        <taxon>Eukaryota</taxon>
        <taxon>Metazoa</taxon>
        <taxon>Ecdysozoa</taxon>
        <taxon>Arthropoda</taxon>
        <taxon>Crustacea</taxon>
        <taxon>Multicrustacea</taxon>
        <taxon>Cirripedia</taxon>
        <taxon>Thoracica</taxon>
        <taxon>Thoracicalcarea</taxon>
        <taxon>Balanomorpha</taxon>
        <taxon>Balanoidea</taxon>
        <taxon>Balanidae</taxon>
        <taxon>Amphibalaninae</taxon>
        <taxon>Amphibalanus</taxon>
    </lineage>
</organism>
<comment type="caution">
    <text evidence="6">The sequence shown here is derived from an EMBL/GenBank/DDBJ whole genome shotgun (WGS) entry which is preliminary data.</text>
</comment>
<evidence type="ECO:0000256" key="4">
    <source>
        <dbReference type="SAM" id="MobiDB-lite"/>
    </source>
</evidence>
<reference evidence="6 7" key="1">
    <citation type="submission" date="2019-07" db="EMBL/GenBank/DDBJ databases">
        <title>Draft genome assembly of a fouling barnacle, Amphibalanus amphitrite (Darwin, 1854): The first reference genome for Thecostraca.</title>
        <authorList>
            <person name="Kim W."/>
        </authorList>
    </citation>
    <scope>NUCLEOTIDE SEQUENCE [LARGE SCALE GENOMIC DNA]</scope>
    <source>
        <strain evidence="6">SNU_AA5</strain>
        <tissue evidence="6">Soma without cirri and trophi</tissue>
    </source>
</reference>
<dbReference type="InterPro" id="IPR050541">
    <property type="entry name" value="LRR_TM_domain-containing"/>
</dbReference>
<dbReference type="SUPFAM" id="SSF52058">
    <property type="entry name" value="L domain-like"/>
    <property type="match status" value="1"/>
</dbReference>
<dbReference type="EMBL" id="VIIS01001111">
    <property type="protein sequence ID" value="KAF0301900.1"/>
    <property type="molecule type" value="Genomic_DNA"/>
</dbReference>
<dbReference type="PANTHER" id="PTHR24369">
    <property type="entry name" value="ANTIGEN BSP, PUTATIVE-RELATED"/>
    <property type="match status" value="1"/>
</dbReference>
<dbReference type="AlphaFoldDB" id="A0A6A4WE72"/>
<keyword evidence="7" id="KW-1185">Reference proteome</keyword>
<keyword evidence="3" id="KW-0677">Repeat</keyword>
<keyword evidence="2 5" id="KW-0732">Signal</keyword>
<dbReference type="InterPro" id="IPR001611">
    <property type="entry name" value="Leu-rich_rpt"/>
</dbReference>
<dbReference type="Pfam" id="PF00560">
    <property type="entry name" value="LRR_1"/>
    <property type="match status" value="1"/>
</dbReference>
<evidence type="ECO:0000256" key="5">
    <source>
        <dbReference type="SAM" id="SignalP"/>
    </source>
</evidence>
<dbReference type="InterPro" id="IPR032675">
    <property type="entry name" value="LRR_dom_sf"/>
</dbReference>
<evidence type="ECO:0000256" key="3">
    <source>
        <dbReference type="ARBA" id="ARBA00022737"/>
    </source>
</evidence>
<evidence type="ECO:0000256" key="2">
    <source>
        <dbReference type="ARBA" id="ARBA00022729"/>
    </source>
</evidence>
<dbReference type="Pfam" id="PF13855">
    <property type="entry name" value="LRR_8"/>
    <property type="match status" value="1"/>
</dbReference>